<keyword evidence="1 4" id="KW-0349">Heme</keyword>
<accession>A0A238UVN9</accession>
<keyword evidence="2 4" id="KW-0479">Metal-binding</keyword>
<name>A0A238UVN9_9RHOB</name>
<dbReference type="OrthoDB" id="9779283at2"/>
<reference evidence="10" key="2">
    <citation type="submission" date="2017-06" db="EMBL/GenBank/DDBJ databases">
        <authorList>
            <person name="Varghese N."/>
            <person name="Submissions S."/>
        </authorList>
    </citation>
    <scope>NUCLEOTIDE SEQUENCE [LARGE SCALE GENOMIC DNA]</scope>
    <source>
        <strain evidence="10">DSM 26170</strain>
    </source>
</reference>
<evidence type="ECO:0000256" key="6">
    <source>
        <dbReference type="SAM" id="SignalP"/>
    </source>
</evidence>
<dbReference type="InterPro" id="IPR051459">
    <property type="entry name" value="Cytochrome_c-type_DH"/>
</dbReference>
<evidence type="ECO:0000256" key="4">
    <source>
        <dbReference type="PROSITE-ProRule" id="PRU00433"/>
    </source>
</evidence>
<dbReference type="PROSITE" id="PS51007">
    <property type="entry name" value="CYTC"/>
    <property type="match status" value="1"/>
</dbReference>
<gene>
    <name evidence="9" type="ORF">EYF88_00700</name>
    <name evidence="8" type="ORF">SAMN06265378_101481</name>
</gene>
<dbReference type="EMBL" id="FZNM01000001">
    <property type="protein sequence ID" value="SNR26076.1"/>
    <property type="molecule type" value="Genomic_DNA"/>
</dbReference>
<evidence type="ECO:0000256" key="5">
    <source>
        <dbReference type="SAM" id="MobiDB-lite"/>
    </source>
</evidence>
<organism evidence="8 10">
    <name type="scientific">Paracoccus sediminis</name>
    <dbReference type="NCBI Taxonomy" id="1214787"/>
    <lineage>
        <taxon>Bacteria</taxon>
        <taxon>Pseudomonadati</taxon>
        <taxon>Pseudomonadota</taxon>
        <taxon>Alphaproteobacteria</taxon>
        <taxon>Rhodobacterales</taxon>
        <taxon>Paracoccaceae</taxon>
        <taxon>Paracoccus</taxon>
    </lineage>
</organism>
<keyword evidence="11" id="KW-1185">Reference proteome</keyword>
<feature type="signal peptide" evidence="6">
    <location>
        <begin position="1"/>
        <end position="21"/>
    </location>
</feature>
<evidence type="ECO:0000313" key="8">
    <source>
        <dbReference type="EMBL" id="SNR26076.1"/>
    </source>
</evidence>
<dbReference type="Proteomes" id="UP000292859">
    <property type="component" value="Unassembled WGS sequence"/>
</dbReference>
<dbReference type="Proteomes" id="UP000198409">
    <property type="component" value="Unassembled WGS sequence"/>
</dbReference>
<evidence type="ECO:0000313" key="9">
    <source>
        <dbReference type="EMBL" id="TBN52761.1"/>
    </source>
</evidence>
<feature type="chain" id="PRO_5012579405" evidence="6">
    <location>
        <begin position="22"/>
        <end position="236"/>
    </location>
</feature>
<dbReference type="Gene3D" id="1.10.760.10">
    <property type="entry name" value="Cytochrome c-like domain"/>
    <property type="match status" value="1"/>
</dbReference>
<reference evidence="9 11" key="3">
    <citation type="submission" date="2019-02" db="EMBL/GenBank/DDBJ databases">
        <authorList>
            <person name="Zhang G."/>
        </authorList>
    </citation>
    <scope>NUCLEOTIDE SEQUENCE [LARGE SCALE GENOMIC DNA]</scope>
    <source>
        <strain evidence="9 11">CMB17</strain>
    </source>
</reference>
<feature type="domain" description="Cytochrome c" evidence="7">
    <location>
        <begin position="67"/>
        <end position="155"/>
    </location>
</feature>
<dbReference type="EMBL" id="SIRL01000001">
    <property type="protein sequence ID" value="TBN52761.1"/>
    <property type="molecule type" value="Genomic_DNA"/>
</dbReference>
<evidence type="ECO:0000256" key="3">
    <source>
        <dbReference type="ARBA" id="ARBA00023004"/>
    </source>
</evidence>
<keyword evidence="3 4" id="KW-0408">Iron</keyword>
<dbReference type="GO" id="GO:0009055">
    <property type="term" value="F:electron transfer activity"/>
    <property type="evidence" value="ECO:0007669"/>
    <property type="project" value="InterPro"/>
</dbReference>
<dbReference type="AlphaFoldDB" id="A0A238UVN9"/>
<evidence type="ECO:0000313" key="11">
    <source>
        <dbReference type="Proteomes" id="UP000292859"/>
    </source>
</evidence>
<dbReference type="GO" id="GO:0046872">
    <property type="term" value="F:metal ion binding"/>
    <property type="evidence" value="ECO:0007669"/>
    <property type="project" value="UniProtKB-KW"/>
</dbReference>
<dbReference type="InterPro" id="IPR036909">
    <property type="entry name" value="Cyt_c-like_dom_sf"/>
</dbReference>
<dbReference type="PANTHER" id="PTHR35008:SF8">
    <property type="entry name" value="ALCOHOL DEHYDROGENASE CYTOCHROME C SUBUNIT"/>
    <property type="match status" value="1"/>
</dbReference>
<evidence type="ECO:0000313" key="10">
    <source>
        <dbReference type="Proteomes" id="UP000198409"/>
    </source>
</evidence>
<sequence>MSKFRNAAALLIVLAAGSAAAETQTARDSAFAAGQPLGLGRAALPEEISAWNLDVSPDGTGLPDGSGDVMTGEGIYLEQCAACHGDFAEGLDNWPSLSGGEGTLDRDDPEKTIGSFWPHLSTVWDYVHRSMPFGNAQVLTADDTYAITAYLLYSNGLVEDDFVLSRDNFAEVRLPNADGFIEDDRAETEYPAFSTEPCMESCKDSVEITMHASVLDVTPGNEGDATGDAPVEAALD</sequence>
<dbReference type="GO" id="GO:0020037">
    <property type="term" value="F:heme binding"/>
    <property type="evidence" value="ECO:0007669"/>
    <property type="project" value="InterPro"/>
</dbReference>
<protein>
    <submittedName>
        <fullName evidence="8">Cytochrome c</fullName>
    </submittedName>
</protein>
<keyword evidence="6" id="KW-0732">Signal</keyword>
<proteinExistence type="predicted"/>
<dbReference type="PANTHER" id="PTHR35008">
    <property type="entry name" value="BLL4482 PROTEIN-RELATED"/>
    <property type="match status" value="1"/>
</dbReference>
<evidence type="ECO:0000256" key="1">
    <source>
        <dbReference type="ARBA" id="ARBA00022617"/>
    </source>
</evidence>
<reference evidence="8" key="1">
    <citation type="submission" date="2017-06" db="EMBL/GenBank/DDBJ databases">
        <authorList>
            <person name="Kim H.J."/>
            <person name="Triplett B.A."/>
        </authorList>
    </citation>
    <scope>NUCLEOTIDE SEQUENCE [LARGE SCALE GENOMIC DNA]</scope>
    <source>
        <strain evidence="8">DSM 26170</strain>
    </source>
</reference>
<dbReference type="InterPro" id="IPR009056">
    <property type="entry name" value="Cyt_c-like_dom"/>
</dbReference>
<dbReference type="RefSeq" id="WP_089386561.1">
    <property type="nucleotide sequence ID" value="NZ_FZNM01000001.1"/>
</dbReference>
<feature type="region of interest" description="Disordered" evidence="5">
    <location>
        <begin position="217"/>
        <end position="236"/>
    </location>
</feature>
<dbReference type="SUPFAM" id="SSF46626">
    <property type="entry name" value="Cytochrome c"/>
    <property type="match status" value="1"/>
</dbReference>
<evidence type="ECO:0000259" key="7">
    <source>
        <dbReference type="PROSITE" id="PS51007"/>
    </source>
</evidence>
<dbReference type="Pfam" id="PF13442">
    <property type="entry name" value="Cytochrome_CBB3"/>
    <property type="match status" value="1"/>
</dbReference>
<evidence type="ECO:0000256" key="2">
    <source>
        <dbReference type="ARBA" id="ARBA00022723"/>
    </source>
</evidence>